<evidence type="ECO:0000313" key="3">
    <source>
        <dbReference type="EMBL" id="BBZ27533.1"/>
    </source>
</evidence>
<dbReference type="PANTHER" id="PTHR33744">
    <property type="entry name" value="CARBOHYDRATE DIACID REGULATOR"/>
    <property type="match status" value="1"/>
</dbReference>
<gene>
    <name evidence="3" type="ORF">MMAD_18280</name>
</gene>
<dbReference type="Proteomes" id="UP000466517">
    <property type="component" value="Chromosome"/>
</dbReference>
<protein>
    <recommendedName>
        <fullName evidence="5">PucR family transcriptional regulator</fullName>
    </recommendedName>
</protein>
<dbReference type="Pfam" id="PF13556">
    <property type="entry name" value="HTH_30"/>
    <property type="match status" value="1"/>
</dbReference>
<reference evidence="3 4" key="1">
    <citation type="journal article" date="2019" name="Emerg. Microbes Infect.">
        <title>Comprehensive subspecies identification of 175 nontuberculous mycobacteria species based on 7547 genomic profiles.</title>
        <authorList>
            <person name="Matsumoto Y."/>
            <person name="Kinjo T."/>
            <person name="Motooka D."/>
            <person name="Nabeya D."/>
            <person name="Jung N."/>
            <person name="Uechi K."/>
            <person name="Horii T."/>
            <person name="Iida T."/>
            <person name="Fujita J."/>
            <person name="Nakamura S."/>
        </authorList>
    </citation>
    <scope>NUCLEOTIDE SEQUENCE [LARGE SCALE GENOMIC DNA]</scope>
    <source>
        <strain evidence="3 4">JCM 13574</strain>
    </source>
</reference>
<sequence>MTIDDDIARFAAAAAVEIDEKVAKILPTVRARSSADHLDDRETAWALTMTLRELLEVLQGQHAYDASALDEVISRRFDQGVTLLDLLHTYRIGVAAIWEEWAAMVDDEPADSKTLLAATPRIFEMVDRISQRANEIYRDLAVNSARRREQVRAALLDVLFGGDPAQGAPYWDAVGTLGIPRQGQFCVMEVTAANTTVVETDWEKIVAGSNAVEAAWFRLGPRSQVGLVSLNARRCDLTSLGQSVAERASATVGLSAPFRAVSDCRRARVQAATAAAATSTQRPVMRYGQDVLDVLMASSPEAANSLIDATIGSVLQLPADRALPLIETVRAWLENEQSVASTAVVMHCHRNTVNYRLRRFEALSGRSLSDNTWLAQVLLAVRSPGLTLSDAKGTRERE</sequence>
<feature type="domain" description="RsbT co-antagonist protein RsbRD N-terminal" evidence="2">
    <location>
        <begin position="20"/>
        <end position="152"/>
    </location>
</feature>
<dbReference type="InterPro" id="IPR025736">
    <property type="entry name" value="PucR_C-HTH_dom"/>
</dbReference>
<evidence type="ECO:0000259" key="2">
    <source>
        <dbReference type="Pfam" id="PF14361"/>
    </source>
</evidence>
<dbReference type="Pfam" id="PF14361">
    <property type="entry name" value="RsbRD_N"/>
    <property type="match status" value="1"/>
</dbReference>
<dbReference type="KEGG" id="mmag:MMAD_18280"/>
<dbReference type="AlphaFoldDB" id="A0A7I7XE79"/>
<dbReference type="InterPro" id="IPR051448">
    <property type="entry name" value="CdaR-like_regulators"/>
</dbReference>
<name>A0A7I7XE79_9MYCO</name>
<evidence type="ECO:0000313" key="4">
    <source>
        <dbReference type="Proteomes" id="UP000466517"/>
    </source>
</evidence>
<evidence type="ECO:0008006" key="5">
    <source>
        <dbReference type="Google" id="ProtNLM"/>
    </source>
</evidence>
<organism evidence="3 4">
    <name type="scientific">Mycolicibacterium madagascariense</name>
    <dbReference type="NCBI Taxonomy" id="212765"/>
    <lineage>
        <taxon>Bacteria</taxon>
        <taxon>Bacillati</taxon>
        <taxon>Actinomycetota</taxon>
        <taxon>Actinomycetes</taxon>
        <taxon>Mycobacteriales</taxon>
        <taxon>Mycobacteriaceae</taxon>
        <taxon>Mycolicibacterium</taxon>
    </lineage>
</organism>
<feature type="domain" description="PucR C-terminal helix-turn-helix" evidence="1">
    <location>
        <begin position="325"/>
        <end position="382"/>
    </location>
</feature>
<keyword evidence="4" id="KW-1185">Reference proteome</keyword>
<dbReference type="EMBL" id="AP022610">
    <property type="protein sequence ID" value="BBZ27533.1"/>
    <property type="molecule type" value="Genomic_DNA"/>
</dbReference>
<dbReference type="PANTHER" id="PTHR33744:SF1">
    <property type="entry name" value="DNA-BINDING TRANSCRIPTIONAL ACTIVATOR ADER"/>
    <property type="match status" value="1"/>
</dbReference>
<accession>A0A7I7XE79</accession>
<proteinExistence type="predicted"/>
<dbReference type="RefSeq" id="WP_163735510.1">
    <property type="nucleotide sequence ID" value="NZ_AP022610.1"/>
</dbReference>
<dbReference type="Gene3D" id="1.10.10.2840">
    <property type="entry name" value="PucR C-terminal helix-turn-helix domain"/>
    <property type="match status" value="1"/>
</dbReference>
<dbReference type="InterPro" id="IPR042070">
    <property type="entry name" value="PucR_C-HTH_sf"/>
</dbReference>
<evidence type="ECO:0000259" key="1">
    <source>
        <dbReference type="Pfam" id="PF13556"/>
    </source>
</evidence>
<dbReference type="InterPro" id="IPR025751">
    <property type="entry name" value="RsbRD_N_dom"/>
</dbReference>